<reference evidence="1" key="1">
    <citation type="submission" date="2018-04" db="EMBL/GenBank/DDBJ databases">
        <title>Transcriptome assembly of Sipha flava.</title>
        <authorList>
            <person name="Scully E.D."/>
            <person name="Geib S.M."/>
            <person name="Palmer N.A."/>
            <person name="Koch K."/>
            <person name="Bradshaw J."/>
            <person name="Heng-Moss T."/>
            <person name="Sarath G."/>
        </authorList>
    </citation>
    <scope>NUCLEOTIDE SEQUENCE</scope>
</reference>
<gene>
    <name evidence="1" type="ORF">g.145412</name>
</gene>
<dbReference type="EMBL" id="GGMS01001831">
    <property type="protein sequence ID" value="MBY71034.1"/>
    <property type="molecule type" value="Transcribed_RNA"/>
</dbReference>
<evidence type="ECO:0008006" key="2">
    <source>
        <dbReference type="Google" id="ProtNLM"/>
    </source>
</evidence>
<evidence type="ECO:0000313" key="1">
    <source>
        <dbReference type="EMBL" id="MBY71034.1"/>
    </source>
</evidence>
<sequence>MLKNSAKIRIQNKNILMMSMKGPKSNAKNKKSHMEYFSLFFNDSVISIITKSTNIKIQVIQNKYSRERGAKETDETEIRAVIIYVKIIRIGKGNRNRKKCKNKTPRWSW</sequence>
<accession>A0A2S2Q031</accession>
<protein>
    <recommendedName>
        <fullName evidence="2">PiggyBac transposable element-derived protein domain-containing protein</fullName>
    </recommendedName>
</protein>
<proteinExistence type="predicted"/>
<organism evidence="1">
    <name type="scientific">Sipha flava</name>
    <name type="common">yellow sugarcane aphid</name>
    <dbReference type="NCBI Taxonomy" id="143950"/>
    <lineage>
        <taxon>Eukaryota</taxon>
        <taxon>Metazoa</taxon>
        <taxon>Ecdysozoa</taxon>
        <taxon>Arthropoda</taxon>
        <taxon>Hexapoda</taxon>
        <taxon>Insecta</taxon>
        <taxon>Pterygota</taxon>
        <taxon>Neoptera</taxon>
        <taxon>Paraneoptera</taxon>
        <taxon>Hemiptera</taxon>
        <taxon>Sternorrhyncha</taxon>
        <taxon>Aphidomorpha</taxon>
        <taxon>Aphidoidea</taxon>
        <taxon>Aphididae</taxon>
        <taxon>Sipha</taxon>
    </lineage>
</organism>
<dbReference type="AlphaFoldDB" id="A0A2S2Q031"/>
<name>A0A2S2Q031_9HEMI</name>